<sequence>MKIPLPPKRPKQAIDWQPILNQMQPTDGQSLPVYPGDLKAALLHHAGMTRHPKGEATFQLAREIARLTTCCDPEIAYWFSRLVELIDDGVG</sequence>
<accession>A0ABV0KAU3</accession>
<proteinExistence type="predicted"/>
<keyword evidence="2" id="KW-1185">Reference proteome</keyword>
<organism evidence="1 2">
    <name type="scientific">Leptolyngbya subtilissima DQ-A4</name>
    <dbReference type="NCBI Taxonomy" id="2933933"/>
    <lineage>
        <taxon>Bacteria</taxon>
        <taxon>Bacillati</taxon>
        <taxon>Cyanobacteriota</taxon>
        <taxon>Cyanophyceae</taxon>
        <taxon>Leptolyngbyales</taxon>
        <taxon>Leptolyngbyaceae</taxon>
        <taxon>Leptolyngbya group</taxon>
        <taxon>Leptolyngbya</taxon>
    </lineage>
</organism>
<dbReference type="EMBL" id="JAMPKX010000016">
    <property type="protein sequence ID" value="MEP0949900.1"/>
    <property type="molecule type" value="Genomic_DNA"/>
</dbReference>
<dbReference type="Proteomes" id="UP001482513">
    <property type="component" value="Unassembled WGS sequence"/>
</dbReference>
<gene>
    <name evidence="1" type="ORF">NC992_23710</name>
</gene>
<evidence type="ECO:0000313" key="2">
    <source>
        <dbReference type="Proteomes" id="UP001482513"/>
    </source>
</evidence>
<name>A0ABV0KAU3_9CYAN</name>
<evidence type="ECO:0000313" key="1">
    <source>
        <dbReference type="EMBL" id="MEP0949900.1"/>
    </source>
</evidence>
<comment type="caution">
    <text evidence="1">The sequence shown here is derived from an EMBL/GenBank/DDBJ whole genome shotgun (WGS) entry which is preliminary data.</text>
</comment>
<dbReference type="RefSeq" id="WP_199325705.1">
    <property type="nucleotide sequence ID" value="NZ_JAMPKX010000016.1"/>
</dbReference>
<protein>
    <submittedName>
        <fullName evidence="1">Uncharacterized protein</fullName>
    </submittedName>
</protein>
<reference evidence="1 2" key="1">
    <citation type="submission" date="2022-04" db="EMBL/GenBank/DDBJ databases">
        <title>Positive selection, recombination, and allopatry shape intraspecific diversity of widespread and dominant cyanobacteria.</title>
        <authorList>
            <person name="Wei J."/>
            <person name="Shu W."/>
            <person name="Hu C."/>
        </authorList>
    </citation>
    <scope>NUCLEOTIDE SEQUENCE [LARGE SCALE GENOMIC DNA]</scope>
    <source>
        <strain evidence="1 2">DQ-A4</strain>
    </source>
</reference>